<evidence type="ECO:0000313" key="2">
    <source>
        <dbReference type="Proteomes" id="UP001066276"/>
    </source>
</evidence>
<organism evidence="1 2">
    <name type="scientific">Pleurodeles waltl</name>
    <name type="common">Iberian ribbed newt</name>
    <dbReference type="NCBI Taxonomy" id="8319"/>
    <lineage>
        <taxon>Eukaryota</taxon>
        <taxon>Metazoa</taxon>
        <taxon>Chordata</taxon>
        <taxon>Craniata</taxon>
        <taxon>Vertebrata</taxon>
        <taxon>Euteleostomi</taxon>
        <taxon>Amphibia</taxon>
        <taxon>Batrachia</taxon>
        <taxon>Caudata</taxon>
        <taxon>Salamandroidea</taxon>
        <taxon>Salamandridae</taxon>
        <taxon>Pleurodelinae</taxon>
        <taxon>Pleurodeles</taxon>
    </lineage>
</organism>
<reference evidence="1" key="1">
    <citation type="journal article" date="2022" name="bioRxiv">
        <title>Sequencing and chromosome-scale assembly of the giantPleurodeles waltlgenome.</title>
        <authorList>
            <person name="Brown T."/>
            <person name="Elewa A."/>
            <person name="Iarovenko S."/>
            <person name="Subramanian E."/>
            <person name="Araus A.J."/>
            <person name="Petzold A."/>
            <person name="Susuki M."/>
            <person name="Suzuki K.-i.T."/>
            <person name="Hayashi T."/>
            <person name="Toyoda A."/>
            <person name="Oliveira C."/>
            <person name="Osipova E."/>
            <person name="Leigh N.D."/>
            <person name="Simon A."/>
            <person name="Yun M.H."/>
        </authorList>
    </citation>
    <scope>NUCLEOTIDE SEQUENCE</scope>
    <source>
        <strain evidence="1">20211129_DDA</strain>
        <tissue evidence="1">Liver</tissue>
    </source>
</reference>
<comment type="caution">
    <text evidence="1">The sequence shown here is derived from an EMBL/GenBank/DDBJ whole genome shotgun (WGS) entry which is preliminary data.</text>
</comment>
<evidence type="ECO:0000313" key="1">
    <source>
        <dbReference type="EMBL" id="KAJ1213800.1"/>
    </source>
</evidence>
<gene>
    <name evidence="1" type="ORF">NDU88_001431</name>
</gene>
<keyword evidence="2" id="KW-1185">Reference proteome</keyword>
<sequence length="201" mass="22965">MEQELTQQEDALTALQSRMSSGDVSEADCHRTHAKIGVIWNRLDSYIRKDYRQWLYCEGDLLGCMLAWLLKPKRPLPTILSLQGPTGERYLGQVRVNPPSRDHRKRIYTSLKTTDRGQVCGYLDGLHIHRLIEAQMEEMEGEVTLEELQEALEAMVHSKSPFPDGIPAEFYRAYSAMVIPRLLETLCESHGEGSLQNHGRI</sequence>
<dbReference type="AlphaFoldDB" id="A0AAV7WIE8"/>
<protein>
    <submittedName>
        <fullName evidence="1">Uncharacterized protein</fullName>
    </submittedName>
</protein>
<proteinExistence type="predicted"/>
<dbReference type="EMBL" id="JANPWB010000001">
    <property type="protein sequence ID" value="KAJ1213800.1"/>
    <property type="molecule type" value="Genomic_DNA"/>
</dbReference>
<accession>A0AAV7WIE8</accession>
<dbReference type="Proteomes" id="UP001066276">
    <property type="component" value="Chromosome 1_1"/>
</dbReference>
<name>A0AAV7WIE8_PLEWA</name>